<reference evidence="1" key="1">
    <citation type="submission" date="2023-04" db="EMBL/GenBank/DDBJ databases">
        <title>Ambrosiozyma monospora NBRC 10751.</title>
        <authorList>
            <person name="Ichikawa N."/>
            <person name="Sato H."/>
            <person name="Tonouchi N."/>
        </authorList>
    </citation>
    <scope>NUCLEOTIDE SEQUENCE</scope>
    <source>
        <strain evidence="1">NBRC 10751</strain>
    </source>
</reference>
<proteinExistence type="predicted"/>
<dbReference type="Proteomes" id="UP001165064">
    <property type="component" value="Unassembled WGS sequence"/>
</dbReference>
<evidence type="ECO:0000313" key="1">
    <source>
        <dbReference type="EMBL" id="GME75236.1"/>
    </source>
</evidence>
<gene>
    <name evidence="1" type="ORF">Amon02_000208200</name>
</gene>
<comment type="caution">
    <text evidence="1">The sequence shown here is derived from an EMBL/GenBank/DDBJ whole genome shotgun (WGS) entry which is preliminary data.</text>
</comment>
<evidence type="ECO:0000313" key="2">
    <source>
        <dbReference type="Proteomes" id="UP001165064"/>
    </source>
</evidence>
<sequence>MVAKGFMQKIGESYIDSYAPVSSFDSLRFVLSYAAVNSWFVNQVDVKTAFLNGKLDHPVYFKPPFGSGTDTSNYVWLLHRSLYGLATSSAAFWSEYKKALEDIGFESSKVDPCLFFKEGCMFLVYVDDGCCCGATQEIVDDVISKLSQRFMMKDLGAPSVFLGINIDKVSNVV</sequence>
<dbReference type="EMBL" id="BSXS01001148">
    <property type="protein sequence ID" value="GME75236.1"/>
    <property type="molecule type" value="Genomic_DNA"/>
</dbReference>
<protein>
    <submittedName>
        <fullName evidence="1">Unnamed protein product</fullName>
    </submittedName>
</protein>
<accession>A0ACB5SX09</accession>
<keyword evidence="2" id="KW-1185">Reference proteome</keyword>
<organism evidence="1 2">
    <name type="scientific">Ambrosiozyma monospora</name>
    <name type="common">Yeast</name>
    <name type="synonym">Endomycopsis monosporus</name>
    <dbReference type="NCBI Taxonomy" id="43982"/>
    <lineage>
        <taxon>Eukaryota</taxon>
        <taxon>Fungi</taxon>
        <taxon>Dikarya</taxon>
        <taxon>Ascomycota</taxon>
        <taxon>Saccharomycotina</taxon>
        <taxon>Pichiomycetes</taxon>
        <taxon>Pichiales</taxon>
        <taxon>Pichiaceae</taxon>
        <taxon>Ambrosiozyma</taxon>
    </lineage>
</organism>
<name>A0ACB5SX09_AMBMO</name>